<dbReference type="Gene3D" id="1.10.510.10">
    <property type="entry name" value="Transferase(Phosphotransferase) domain 1"/>
    <property type="match status" value="1"/>
</dbReference>
<evidence type="ECO:0000313" key="3">
    <source>
        <dbReference type="Proteomes" id="UP000323000"/>
    </source>
</evidence>
<accession>A0A5C7IAQ6</accession>
<dbReference type="OrthoDB" id="75710at2759"/>
<proteinExistence type="predicted"/>
<comment type="caution">
    <text evidence="2">The sequence shown here is derived from an EMBL/GenBank/DDBJ whole genome shotgun (WGS) entry which is preliminary data.</text>
</comment>
<dbReference type="PANTHER" id="PTHR48055:SF46">
    <property type="entry name" value="LEUCINE-RICH REPEAT SERINE_THREONINE-PROTEIN KINASE 1"/>
    <property type="match status" value="1"/>
</dbReference>
<dbReference type="InterPro" id="IPR051564">
    <property type="entry name" value="LRR_receptor-like_kinase"/>
</dbReference>
<protein>
    <recommendedName>
        <fullName evidence="1">Protein kinase domain-containing protein</fullName>
    </recommendedName>
</protein>
<name>A0A5C7IAQ6_9ROSI</name>
<dbReference type="EMBL" id="VAHF01000003">
    <property type="protein sequence ID" value="TXG65476.1"/>
    <property type="molecule type" value="Genomic_DNA"/>
</dbReference>
<dbReference type="InterPro" id="IPR000719">
    <property type="entry name" value="Prot_kinase_dom"/>
</dbReference>
<dbReference type="SUPFAM" id="SSF56112">
    <property type="entry name" value="Protein kinase-like (PK-like)"/>
    <property type="match status" value="1"/>
</dbReference>
<feature type="domain" description="Protein kinase" evidence="1">
    <location>
        <begin position="1"/>
        <end position="229"/>
    </location>
</feature>
<dbReference type="InterPro" id="IPR011009">
    <property type="entry name" value="Kinase-like_dom_sf"/>
</dbReference>
<dbReference type="PANTHER" id="PTHR48055">
    <property type="entry name" value="LEUCINE-RICH REPEAT RECEPTOR PROTEIN KINASE EMS1"/>
    <property type="match status" value="1"/>
</dbReference>
<dbReference type="GO" id="GO:0004672">
    <property type="term" value="F:protein kinase activity"/>
    <property type="evidence" value="ECO:0007669"/>
    <property type="project" value="InterPro"/>
</dbReference>
<gene>
    <name evidence="2" type="ORF">EZV62_006751</name>
</gene>
<evidence type="ECO:0000259" key="1">
    <source>
        <dbReference type="PROSITE" id="PS50011"/>
    </source>
</evidence>
<dbReference type="Proteomes" id="UP000323000">
    <property type="component" value="Chromosome 3"/>
</dbReference>
<organism evidence="2 3">
    <name type="scientific">Acer yangbiense</name>
    <dbReference type="NCBI Taxonomy" id="1000413"/>
    <lineage>
        <taxon>Eukaryota</taxon>
        <taxon>Viridiplantae</taxon>
        <taxon>Streptophyta</taxon>
        <taxon>Embryophyta</taxon>
        <taxon>Tracheophyta</taxon>
        <taxon>Spermatophyta</taxon>
        <taxon>Magnoliopsida</taxon>
        <taxon>eudicotyledons</taxon>
        <taxon>Gunneridae</taxon>
        <taxon>Pentapetalae</taxon>
        <taxon>rosids</taxon>
        <taxon>malvids</taxon>
        <taxon>Sapindales</taxon>
        <taxon>Sapindaceae</taxon>
        <taxon>Hippocastanoideae</taxon>
        <taxon>Acereae</taxon>
        <taxon>Acer</taxon>
    </lineage>
</organism>
<keyword evidence="3" id="KW-1185">Reference proteome</keyword>
<evidence type="ECO:0000313" key="2">
    <source>
        <dbReference type="EMBL" id="TXG65476.1"/>
    </source>
</evidence>
<dbReference type="PROSITE" id="PS50011">
    <property type="entry name" value="PROTEIN_KINASE_DOM"/>
    <property type="match status" value="1"/>
</dbReference>
<dbReference type="Pfam" id="PF00069">
    <property type="entry name" value="Pkinase"/>
    <property type="match status" value="1"/>
</dbReference>
<dbReference type="GO" id="GO:0005524">
    <property type="term" value="F:ATP binding"/>
    <property type="evidence" value="ECO:0007669"/>
    <property type="project" value="InterPro"/>
</dbReference>
<dbReference type="AlphaFoldDB" id="A0A5C7IAQ6"/>
<sequence>MRSAMFMVLVRYYSSCDSTENMGLGIADPIIVGDGLCPEIEQQLNAFLIGGEDRPIVYSYMSSSKFLLDEHYVPKPIDFSNAECIPEGETHIKDTQPRGLFGYVAPEHIVRGVVNEKCDVYGFGALLLELLTRQRLHYLVHNINETKGESSSELKVKSTWWNFLNKIIEDDRFIEFVDPIIVGDGLCPKTLQQMKVFAKLAVKCISITPKDRPTMIDVAKQLKQLHRST</sequence>
<reference evidence="3" key="1">
    <citation type="journal article" date="2019" name="Gigascience">
        <title>De novo genome assembly of the endangered Acer yangbiense, a plant species with extremely small populations endemic to Yunnan Province, China.</title>
        <authorList>
            <person name="Yang J."/>
            <person name="Wariss H.M."/>
            <person name="Tao L."/>
            <person name="Zhang R."/>
            <person name="Yun Q."/>
            <person name="Hollingsworth P."/>
            <person name="Dao Z."/>
            <person name="Luo G."/>
            <person name="Guo H."/>
            <person name="Ma Y."/>
            <person name="Sun W."/>
        </authorList>
    </citation>
    <scope>NUCLEOTIDE SEQUENCE [LARGE SCALE GENOMIC DNA]</scope>
    <source>
        <strain evidence="3">cv. Malutang</strain>
    </source>
</reference>